<evidence type="ECO:0000313" key="3">
    <source>
        <dbReference type="EMBL" id="MBM3275829.1"/>
    </source>
</evidence>
<dbReference type="AlphaFoldDB" id="A0A937X4N4"/>
<name>A0A937X4N4_9BACT</name>
<dbReference type="InterPro" id="IPR030395">
    <property type="entry name" value="GP_PDE_dom"/>
</dbReference>
<reference evidence="3 4" key="1">
    <citation type="submission" date="2019-03" db="EMBL/GenBank/DDBJ databases">
        <title>Lake Tanganyika Metagenome-Assembled Genomes (MAGs).</title>
        <authorList>
            <person name="Tran P."/>
        </authorList>
    </citation>
    <scope>NUCLEOTIDE SEQUENCE [LARGE SCALE GENOMIC DNA]</scope>
    <source>
        <strain evidence="3">K_DeepCast_65m_m2_236</strain>
    </source>
</reference>
<dbReference type="Pfam" id="PF03009">
    <property type="entry name" value="GDPD"/>
    <property type="match status" value="1"/>
</dbReference>
<feature type="non-terminal residue" evidence="3">
    <location>
        <position position="63"/>
    </location>
</feature>
<evidence type="ECO:0000313" key="4">
    <source>
        <dbReference type="Proteomes" id="UP000703893"/>
    </source>
</evidence>
<dbReference type="GO" id="GO:0008081">
    <property type="term" value="F:phosphoric diester hydrolase activity"/>
    <property type="evidence" value="ECO:0007669"/>
    <property type="project" value="InterPro"/>
</dbReference>
<feature type="domain" description="GP-PDE" evidence="2">
    <location>
        <begin position="8"/>
        <end position="63"/>
    </location>
</feature>
<dbReference type="GO" id="GO:0006629">
    <property type="term" value="P:lipid metabolic process"/>
    <property type="evidence" value="ECO:0007669"/>
    <property type="project" value="InterPro"/>
</dbReference>
<dbReference type="PANTHER" id="PTHR46211:SF1">
    <property type="entry name" value="GLYCEROPHOSPHODIESTER PHOSPHODIESTERASE, CYTOPLASMIC"/>
    <property type="match status" value="1"/>
</dbReference>
<comment type="caution">
    <text evidence="3">The sequence shown here is derived from an EMBL/GenBank/DDBJ whole genome shotgun (WGS) entry which is preliminary data.</text>
</comment>
<dbReference type="SUPFAM" id="SSF51695">
    <property type="entry name" value="PLC-like phosphodiesterases"/>
    <property type="match status" value="1"/>
</dbReference>
<accession>A0A937X4N4</accession>
<dbReference type="EMBL" id="VGJX01000740">
    <property type="protein sequence ID" value="MBM3275829.1"/>
    <property type="molecule type" value="Genomic_DNA"/>
</dbReference>
<feature type="region of interest" description="Disordered" evidence="1">
    <location>
        <begin position="1"/>
        <end position="23"/>
    </location>
</feature>
<dbReference type="Proteomes" id="UP000703893">
    <property type="component" value="Unassembled WGS sequence"/>
</dbReference>
<organism evidence="3 4">
    <name type="scientific">Candidatus Tanganyikabacteria bacterium</name>
    <dbReference type="NCBI Taxonomy" id="2961651"/>
    <lineage>
        <taxon>Bacteria</taxon>
        <taxon>Bacillati</taxon>
        <taxon>Candidatus Sericytochromatia</taxon>
        <taxon>Candidatus Tanganyikabacteria</taxon>
    </lineage>
</organism>
<evidence type="ECO:0000256" key="1">
    <source>
        <dbReference type="SAM" id="MobiDB-lite"/>
    </source>
</evidence>
<dbReference type="InterPro" id="IPR017946">
    <property type="entry name" value="PLC-like_Pdiesterase_TIM-brl"/>
</dbReference>
<sequence>MRRPPARPLVIGHRGAKGHAPENTLSAFRTGSRLGAGLVECDVHMSRDGHLVVFHDDLLDRTT</sequence>
<dbReference type="PROSITE" id="PS51704">
    <property type="entry name" value="GP_PDE"/>
    <property type="match status" value="1"/>
</dbReference>
<protein>
    <submittedName>
        <fullName evidence="3">Glycerophosphodiester phosphodiesterase</fullName>
    </submittedName>
</protein>
<gene>
    <name evidence="3" type="ORF">FJZ00_11795</name>
</gene>
<evidence type="ECO:0000259" key="2">
    <source>
        <dbReference type="PROSITE" id="PS51704"/>
    </source>
</evidence>
<dbReference type="PANTHER" id="PTHR46211">
    <property type="entry name" value="GLYCEROPHOSPHORYL DIESTER PHOSPHODIESTERASE"/>
    <property type="match status" value="1"/>
</dbReference>
<dbReference type="Gene3D" id="3.20.20.190">
    <property type="entry name" value="Phosphatidylinositol (PI) phosphodiesterase"/>
    <property type="match status" value="1"/>
</dbReference>
<proteinExistence type="predicted"/>